<dbReference type="InterPro" id="IPR013210">
    <property type="entry name" value="LRR_N_plant-typ"/>
</dbReference>
<keyword evidence="8" id="KW-0732">Signal</keyword>
<dbReference type="PROSITE" id="PS00107">
    <property type="entry name" value="PROTEIN_KINASE_ATP"/>
    <property type="match status" value="1"/>
</dbReference>
<keyword evidence="15" id="KW-0675">Receptor</keyword>
<dbReference type="GO" id="GO:0004674">
    <property type="term" value="F:protein serine/threonine kinase activity"/>
    <property type="evidence" value="ECO:0007669"/>
    <property type="project" value="UniProtKB-KW"/>
</dbReference>
<evidence type="ECO:0000256" key="10">
    <source>
        <dbReference type="ARBA" id="ARBA00022741"/>
    </source>
</evidence>
<dbReference type="SUPFAM" id="SSF52058">
    <property type="entry name" value="L domain-like"/>
    <property type="match status" value="1"/>
</dbReference>
<protein>
    <recommendedName>
        <fullName evidence="3">non-specific serine/threonine protein kinase</fullName>
        <ecNumber evidence="3">2.7.11.1</ecNumber>
    </recommendedName>
</protein>
<feature type="binding site" evidence="19">
    <location>
        <position position="309"/>
    </location>
    <ligand>
        <name>ATP</name>
        <dbReference type="ChEBI" id="CHEBI:30616"/>
    </ligand>
</feature>
<evidence type="ECO:0000256" key="20">
    <source>
        <dbReference type="SAM" id="Phobius"/>
    </source>
</evidence>
<comment type="similarity">
    <text evidence="2">Belongs to the protein kinase superfamily. Ser/Thr protein kinase family.</text>
</comment>
<gene>
    <name evidence="22" type="ORF">POTOM_061666</name>
</gene>
<dbReference type="GO" id="GO:0005524">
    <property type="term" value="F:ATP binding"/>
    <property type="evidence" value="ECO:0007669"/>
    <property type="project" value="UniProtKB-UniRule"/>
</dbReference>
<evidence type="ECO:0000256" key="3">
    <source>
        <dbReference type="ARBA" id="ARBA00012513"/>
    </source>
</evidence>
<dbReference type="Pfam" id="PF08263">
    <property type="entry name" value="LRRNT_2"/>
    <property type="match status" value="1"/>
</dbReference>
<keyword evidence="4" id="KW-0723">Serine/threonine-protein kinase</keyword>
<dbReference type="PROSITE" id="PS00108">
    <property type="entry name" value="PROTEIN_KINASE_ST"/>
    <property type="match status" value="1"/>
</dbReference>
<reference evidence="22" key="1">
    <citation type="journal article" date="2020" name="bioRxiv">
        <title>Hybrid origin of Populus tomentosa Carr. identified through genome sequencing and phylogenomic analysis.</title>
        <authorList>
            <person name="An X."/>
            <person name="Gao K."/>
            <person name="Chen Z."/>
            <person name="Li J."/>
            <person name="Yang X."/>
            <person name="Yang X."/>
            <person name="Zhou J."/>
            <person name="Guo T."/>
            <person name="Zhao T."/>
            <person name="Huang S."/>
            <person name="Miao D."/>
            <person name="Khan W.U."/>
            <person name="Rao P."/>
            <person name="Ye M."/>
            <person name="Lei B."/>
            <person name="Liao W."/>
            <person name="Wang J."/>
            <person name="Ji L."/>
            <person name="Li Y."/>
            <person name="Guo B."/>
            <person name="Mustafa N.S."/>
            <person name="Li S."/>
            <person name="Yun Q."/>
            <person name="Keller S.R."/>
            <person name="Mao J."/>
            <person name="Zhang R."/>
            <person name="Strauss S.H."/>
        </authorList>
    </citation>
    <scope>NUCLEOTIDE SEQUENCE</scope>
    <source>
        <strain evidence="22">GM15</strain>
        <tissue evidence="22">Leaf</tissue>
    </source>
</reference>
<dbReference type="FunFam" id="3.30.200.20:FF:000015">
    <property type="entry name" value="Somatic embryogenesis receptor kinase 1"/>
    <property type="match status" value="1"/>
</dbReference>
<feature type="transmembrane region" description="Helical" evidence="20">
    <location>
        <begin position="216"/>
        <end position="237"/>
    </location>
</feature>
<dbReference type="Gene3D" id="1.10.510.10">
    <property type="entry name" value="Transferase(Phosphotransferase) domain 1"/>
    <property type="match status" value="1"/>
</dbReference>
<keyword evidence="16" id="KW-0325">Glycoprotein</keyword>
<dbReference type="AlphaFoldDB" id="A0A8X7XXZ6"/>
<evidence type="ECO:0000256" key="11">
    <source>
        <dbReference type="ARBA" id="ARBA00022777"/>
    </source>
</evidence>
<evidence type="ECO:0000256" key="19">
    <source>
        <dbReference type="PROSITE-ProRule" id="PRU10141"/>
    </source>
</evidence>
<dbReference type="InterPro" id="IPR032675">
    <property type="entry name" value="LRR_dom_sf"/>
</dbReference>
<evidence type="ECO:0000256" key="5">
    <source>
        <dbReference type="ARBA" id="ARBA00022614"/>
    </source>
</evidence>
<organism evidence="22 23">
    <name type="scientific">Populus tomentosa</name>
    <name type="common">Chinese white poplar</name>
    <dbReference type="NCBI Taxonomy" id="118781"/>
    <lineage>
        <taxon>Eukaryota</taxon>
        <taxon>Viridiplantae</taxon>
        <taxon>Streptophyta</taxon>
        <taxon>Embryophyta</taxon>
        <taxon>Tracheophyta</taxon>
        <taxon>Spermatophyta</taxon>
        <taxon>Magnoliopsida</taxon>
        <taxon>eudicotyledons</taxon>
        <taxon>Gunneridae</taxon>
        <taxon>Pentapetalae</taxon>
        <taxon>rosids</taxon>
        <taxon>fabids</taxon>
        <taxon>Malpighiales</taxon>
        <taxon>Salicaceae</taxon>
        <taxon>Saliceae</taxon>
        <taxon>Populus</taxon>
    </lineage>
</organism>
<keyword evidence="23" id="KW-1185">Reference proteome</keyword>
<evidence type="ECO:0000256" key="16">
    <source>
        <dbReference type="ARBA" id="ARBA00023180"/>
    </source>
</evidence>
<dbReference type="PANTHER" id="PTHR48006">
    <property type="entry name" value="LEUCINE-RICH REPEAT-CONTAINING PROTEIN DDB_G0281931-RELATED"/>
    <property type="match status" value="1"/>
</dbReference>
<evidence type="ECO:0000256" key="2">
    <source>
        <dbReference type="ARBA" id="ARBA00008684"/>
    </source>
</evidence>
<dbReference type="InterPro" id="IPR001245">
    <property type="entry name" value="Ser-Thr/Tyr_kinase_cat_dom"/>
</dbReference>
<dbReference type="Pfam" id="PF07714">
    <property type="entry name" value="PK_Tyr_Ser-Thr"/>
    <property type="match status" value="1"/>
</dbReference>
<accession>A0A8X7XXZ6</accession>
<keyword evidence="6" id="KW-0808">Transferase</keyword>
<keyword evidence="9" id="KW-0677">Repeat</keyword>
<dbReference type="Proteomes" id="UP000886885">
    <property type="component" value="Unassembled WGS sequence"/>
</dbReference>
<keyword evidence="7 20" id="KW-0812">Transmembrane</keyword>
<feature type="domain" description="Protein kinase" evidence="21">
    <location>
        <begin position="281"/>
        <end position="564"/>
    </location>
</feature>
<evidence type="ECO:0000256" key="13">
    <source>
        <dbReference type="ARBA" id="ARBA00022989"/>
    </source>
</evidence>
<dbReference type="Gene3D" id="3.80.10.10">
    <property type="entry name" value="Ribonuclease Inhibitor"/>
    <property type="match status" value="1"/>
</dbReference>
<evidence type="ECO:0000256" key="12">
    <source>
        <dbReference type="ARBA" id="ARBA00022840"/>
    </source>
</evidence>
<dbReference type="EMBL" id="JAAWWB010001839">
    <property type="protein sequence ID" value="KAG6735685.1"/>
    <property type="molecule type" value="Genomic_DNA"/>
</dbReference>
<evidence type="ECO:0000256" key="14">
    <source>
        <dbReference type="ARBA" id="ARBA00023136"/>
    </source>
</evidence>
<keyword evidence="11" id="KW-0418">Kinase</keyword>
<comment type="catalytic activity">
    <reaction evidence="18">
        <text>L-seryl-[protein] + ATP = O-phospho-L-seryl-[protein] + ADP + H(+)</text>
        <dbReference type="Rhea" id="RHEA:17989"/>
        <dbReference type="Rhea" id="RHEA-COMP:9863"/>
        <dbReference type="Rhea" id="RHEA-COMP:11604"/>
        <dbReference type="ChEBI" id="CHEBI:15378"/>
        <dbReference type="ChEBI" id="CHEBI:29999"/>
        <dbReference type="ChEBI" id="CHEBI:30616"/>
        <dbReference type="ChEBI" id="CHEBI:83421"/>
        <dbReference type="ChEBI" id="CHEBI:456216"/>
        <dbReference type="EC" id="2.7.11.1"/>
    </reaction>
</comment>
<comment type="subcellular location">
    <subcellularLocation>
        <location evidence="1">Membrane</location>
        <topology evidence="1">Single-pass type I membrane protein</topology>
    </subcellularLocation>
</comment>
<dbReference type="PROSITE" id="PS50011">
    <property type="entry name" value="PROTEIN_KINASE_DOM"/>
    <property type="match status" value="1"/>
</dbReference>
<dbReference type="InterPro" id="IPR011009">
    <property type="entry name" value="Kinase-like_dom_sf"/>
</dbReference>
<keyword evidence="12 19" id="KW-0067">ATP-binding</keyword>
<dbReference type="Gene3D" id="3.30.200.20">
    <property type="entry name" value="Phosphorylase Kinase, domain 1"/>
    <property type="match status" value="1"/>
</dbReference>
<dbReference type="EC" id="2.7.11.1" evidence="3"/>
<keyword evidence="14 20" id="KW-0472">Membrane</keyword>
<dbReference type="InterPro" id="IPR008271">
    <property type="entry name" value="Ser/Thr_kinase_AS"/>
</dbReference>
<evidence type="ECO:0000256" key="4">
    <source>
        <dbReference type="ARBA" id="ARBA00022527"/>
    </source>
</evidence>
<evidence type="ECO:0000256" key="17">
    <source>
        <dbReference type="ARBA" id="ARBA00047899"/>
    </source>
</evidence>
<evidence type="ECO:0000256" key="15">
    <source>
        <dbReference type="ARBA" id="ARBA00023170"/>
    </source>
</evidence>
<keyword evidence="13 20" id="KW-1133">Transmembrane helix</keyword>
<dbReference type="SUPFAM" id="SSF56112">
    <property type="entry name" value="Protein kinase-like (PK-like)"/>
    <property type="match status" value="1"/>
</dbReference>
<evidence type="ECO:0000256" key="8">
    <source>
        <dbReference type="ARBA" id="ARBA00022729"/>
    </source>
</evidence>
<dbReference type="InterPro" id="IPR017441">
    <property type="entry name" value="Protein_kinase_ATP_BS"/>
</dbReference>
<keyword evidence="10 19" id="KW-0547">Nucleotide-binding</keyword>
<evidence type="ECO:0000313" key="23">
    <source>
        <dbReference type="Proteomes" id="UP000886885"/>
    </source>
</evidence>
<evidence type="ECO:0000313" key="22">
    <source>
        <dbReference type="EMBL" id="KAG6735685.1"/>
    </source>
</evidence>
<dbReference type="OrthoDB" id="1866136at2759"/>
<evidence type="ECO:0000256" key="1">
    <source>
        <dbReference type="ARBA" id="ARBA00004479"/>
    </source>
</evidence>
<comment type="caution">
    <text evidence="22">The sequence shown here is derived from an EMBL/GenBank/DDBJ whole genome shotgun (WGS) entry which is preliminary data.</text>
</comment>
<evidence type="ECO:0000256" key="7">
    <source>
        <dbReference type="ARBA" id="ARBA00022692"/>
    </source>
</evidence>
<dbReference type="SMART" id="SM00220">
    <property type="entry name" value="S_TKc"/>
    <property type="match status" value="1"/>
</dbReference>
<sequence>MYQKNLTGGCVQLLRFLLLPPPFFQSSAFSMTEVNSEHPSGGKRSAAESFGYTKFGSMFGVFSIRNPLKLVINCLVLLNFLQIINSSKEPDTEGGALRDLLLALNDSNGHIDWDPNLVSPCFSWTHVYCKNGHVVFLSLNSLGLSGTLSPAITKLKFLVSLDVSSNNLTGRIPEKLFSVATFNFTGTNIACGLSFEEPCLSRSPLPVATRKSRLKVIAVSASCGAFGLLTLLVVLAYRYHQLHKEKNDIFVDVSGEDDRKISFGQLRRFSWRELQLATDNFSESNIIGQGGFGKVYKGILSDNMKVAVKRLEDYYSPGGKAAFLIEVQLISVAAHKNLLRLIGFCTTSSERILVYPYMQNLSVAYHLRDLKPGEKGLDWPTRKRIAFGAAHGLEYLHEHCNPKIIHRDLKAANILLDDSFEPVLGDFGLAKLVDTKFTHITTQVRGTMGHIAPEYLSTGKPSEKIDVFGYGITLLELVTGQRAIDLSRLEEEEDVLLLDHIKKLLRENRLDDVVDGNLETYDRKEVETIVQVALLCTQSSPEGRPTMAGVVKMLQGIGLAERWAKREQHEDARNQEFSRMSQQYIWSEDSSIDQEAIQLSKAR</sequence>
<dbReference type="GO" id="GO:0016020">
    <property type="term" value="C:membrane"/>
    <property type="evidence" value="ECO:0007669"/>
    <property type="project" value="UniProtKB-SubCell"/>
</dbReference>
<keyword evidence="5" id="KW-0433">Leucine-rich repeat</keyword>
<evidence type="ECO:0000256" key="18">
    <source>
        <dbReference type="ARBA" id="ARBA00048679"/>
    </source>
</evidence>
<dbReference type="FunFam" id="1.10.510.10:FF:000016">
    <property type="entry name" value="Somatic embryogenesis receptor-like kinase 1"/>
    <property type="match status" value="1"/>
</dbReference>
<dbReference type="InterPro" id="IPR000719">
    <property type="entry name" value="Prot_kinase_dom"/>
</dbReference>
<evidence type="ECO:0000256" key="6">
    <source>
        <dbReference type="ARBA" id="ARBA00022679"/>
    </source>
</evidence>
<comment type="catalytic activity">
    <reaction evidence="17">
        <text>L-threonyl-[protein] + ATP = O-phospho-L-threonyl-[protein] + ADP + H(+)</text>
        <dbReference type="Rhea" id="RHEA:46608"/>
        <dbReference type="Rhea" id="RHEA-COMP:11060"/>
        <dbReference type="Rhea" id="RHEA-COMP:11605"/>
        <dbReference type="ChEBI" id="CHEBI:15378"/>
        <dbReference type="ChEBI" id="CHEBI:30013"/>
        <dbReference type="ChEBI" id="CHEBI:30616"/>
        <dbReference type="ChEBI" id="CHEBI:61977"/>
        <dbReference type="ChEBI" id="CHEBI:456216"/>
        <dbReference type="EC" id="2.7.11.1"/>
    </reaction>
</comment>
<dbReference type="PANTHER" id="PTHR48006:SF102">
    <property type="entry name" value="LEUCINE-RICH REPEAT-CONTAINING PROTEIN DDB_G0281931-RELATED"/>
    <property type="match status" value="1"/>
</dbReference>
<evidence type="ECO:0000259" key="21">
    <source>
        <dbReference type="PROSITE" id="PS50011"/>
    </source>
</evidence>
<dbReference type="InterPro" id="IPR051824">
    <property type="entry name" value="LRR_Rcpt-Like_S/T_Kinase"/>
</dbReference>
<evidence type="ECO:0000256" key="9">
    <source>
        <dbReference type="ARBA" id="ARBA00022737"/>
    </source>
</evidence>
<name>A0A8X7XXZ6_POPTO</name>
<proteinExistence type="inferred from homology"/>